<evidence type="ECO:0000256" key="5">
    <source>
        <dbReference type="ARBA" id="ARBA00011748"/>
    </source>
</evidence>
<evidence type="ECO:0000256" key="9">
    <source>
        <dbReference type="ARBA" id="ARBA00022692"/>
    </source>
</evidence>
<dbReference type="UniPathway" id="UPA00378"/>
<comment type="pathway">
    <text evidence="3">Protein modification; protein glycosylation.</text>
</comment>
<evidence type="ECO:0000256" key="2">
    <source>
        <dbReference type="ARBA" id="ARBA00004606"/>
    </source>
</evidence>
<evidence type="ECO:0000256" key="20">
    <source>
        <dbReference type="ARBA" id="ARBA00042009"/>
    </source>
</evidence>
<evidence type="ECO:0000256" key="13">
    <source>
        <dbReference type="ARBA" id="ARBA00022989"/>
    </source>
</evidence>
<keyword evidence="9" id="KW-0812">Transmembrane</keyword>
<evidence type="ECO:0000256" key="19">
    <source>
        <dbReference type="ARBA" id="ARBA00041226"/>
    </source>
</evidence>
<dbReference type="InterPro" id="IPR026050">
    <property type="entry name" value="C1GALT1/C1GALT1_chp1"/>
</dbReference>
<evidence type="ECO:0000256" key="14">
    <source>
        <dbReference type="ARBA" id="ARBA00023136"/>
    </source>
</evidence>
<accession>A0A7R9ABL8</accession>
<sequence length="167" mass="19415">MKMSEEVRVLCLVMTQPENHQKKAKHVKATWGKRCSILLFGSSQEDSSLPTLALTRQEGRNHLWEKTREAFMYVYQHFLDDVDWFLKADDDTYVIMENLRHMLLQHDTKNPIYFGCRFKKLVKQGWMSGGAGYVLSKEAVKRFVEKALLVPFFCPTSDGLPEDVPEL</sequence>
<keyword evidence="12" id="KW-0735">Signal-anchor</keyword>
<dbReference type="FunFam" id="3.90.550.50:FF:000017">
    <property type="entry name" value="Glycoprotein-N-acetylgalactosamine 3-beta-galactosyltransferase 1"/>
    <property type="match status" value="1"/>
</dbReference>
<feature type="non-terminal residue" evidence="24">
    <location>
        <position position="1"/>
    </location>
</feature>
<reference evidence="24" key="1">
    <citation type="submission" date="2020-11" db="EMBL/GenBank/DDBJ databases">
        <authorList>
            <person name="Tran Van P."/>
        </authorList>
    </citation>
    <scope>NUCLEOTIDE SEQUENCE</scope>
</reference>
<evidence type="ECO:0000256" key="15">
    <source>
        <dbReference type="ARBA" id="ARBA00023157"/>
    </source>
</evidence>
<comment type="subunit">
    <text evidence="5">Homodimer; disulfide-linked.</text>
</comment>
<protein>
    <recommendedName>
        <fullName evidence="18">Glycoprotein-N-acetylgalactosamine 3-beta-galactosyltransferase 1</fullName>
        <ecNumber evidence="6">2.4.1.122</ecNumber>
    </recommendedName>
    <alternativeName>
        <fullName evidence="20">Core 1 O-glycan T-synthase</fullName>
    </alternativeName>
    <alternativeName>
        <fullName evidence="21">Core 1 UDP-galactose:N-acetylgalactosamine-alpha-R beta 1,3-galactosyltransferase 1</fullName>
    </alternativeName>
    <alternativeName>
        <fullName evidence="19">Core 1 beta1,3-galactosyltransferase 1</fullName>
    </alternativeName>
</protein>
<evidence type="ECO:0000256" key="18">
    <source>
        <dbReference type="ARBA" id="ARBA00040898"/>
    </source>
</evidence>
<evidence type="ECO:0000256" key="17">
    <source>
        <dbReference type="ARBA" id="ARBA00023211"/>
    </source>
</evidence>
<keyword evidence="11" id="KW-0547">Nucleotide-binding</keyword>
<evidence type="ECO:0000256" key="11">
    <source>
        <dbReference type="ARBA" id="ARBA00022741"/>
    </source>
</evidence>
<evidence type="ECO:0000256" key="6">
    <source>
        <dbReference type="ARBA" id="ARBA00012557"/>
    </source>
</evidence>
<dbReference type="AlphaFoldDB" id="A0A7R9ABL8"/>
<dbReference type="Gene3D" id="3.90.550.50">
    <property type="match status" value="1"/>
</dbReference>
<dbReference type="EMBL" id="LR902858">
    <property type="protein sequence ID" value="CAD7251177.1"/>
    <property type="molecule type" value="Genomic_DNA"/>
</dbReference>
<dbReference type="InterPro" id="IPR003378">
    <property type="entry name" value="Fringe-like_glycosylTrfase"/>
</dbReference>
<comment type="similarity">
    <text evidence="4">Belongs to the glycosyltransferase 31 family. Beta3-Gal-T subfamily.</text>
</comment>
<evidence type="ECO:0000259" key="23">
    <source>
        <dbReference type="Pfam" id="PF02434"/>
    </source>
</evidence>
<keyword evidence="25" id="KW-1185">Reference proteome</keyword>
<comment type="subcellular location">
    <subcellularLocation>
        <location evidence="2">Membrane</location>
        <topology evidence="2">Single-pass type II membrane protein</topology>
    </subcellularLocation>
</comment>
<evidence type="ECO:0000256" key="16">
    <source>
        <dbReference type="ARBA" id="ARBA00023180"/>
    </source>
</evidence>
<dbReference type="EMBL" id="CAJPEV010003341">
    <property type="protein sequence ID" value="CAG0899538.1"/>
    <property type="molecule type" value="Genomic_DNA"/>
</dbReference>
<dbReference type="GO" id="GO:0000166">
    <property type="term" value="F:nucleotide binding"/>
    <property type="evidence" value="ECO:0007669"/>
    <property type="project" value="UniProtKB-KW"/>
</dbReference>
<dbReference type="GO" id="GO:0030145">
    <property type="term" value="F:manganese ion binding"/>
    <property type="evidence" value="ECO:0007669"/>
    <property type="project" value="UniProtKB-ARBA"/>
</dbReference>
<evidence type="ECO:0000313" key="25">
    <source>
        <dbReference type="Proteomes" id="UP000677054"/>
    </source>
</evidence>
<gene>
    <name evidence="24" type="ORF">DSTB1V02_LOCUS10944</name>
</gene>
<keyword evidence="17" id="KW-0464">Manganese</keyword>
<dbReference type="Pfam" id="PF02434">
    <property type="entry name" value="Fringe"/>
    <property type="match status" value="1"/>
</dbReference>
<evidence type="ECO:0000256" key="12">
    <source>
        <dbReference type="ARBA" id="ARBA00022968"/>
    </source>
</evidence>
<evidence type="ECO:0000256" key="4">
    <source>
        <dbReference type="ARBA" id="ARBA00006462"/>
    </source>
</evidence>
<organism evidence="24">
    <name type="scientific">Darwinula stevensoni</name>
    <dbReference type="NCBI Taxonomy" id="69355"/>
    <lineage>
        <taxon>Eukaryota</taxon>
        <taxon>Metazoa</taxon>
        <taxon>Ecdysozoa</taxon>
        <taxon>Arthropoda</taxon>
        <taxon>Crustacea</taxon>
        <taxon>Oligostraca</taxon>
        <taxon>Ostracoda</taxon>
        <taxon>Podocopa</taxon>
        <taxon>Podocopida</taxon>
        <taxon>Darwinulocopina</taxon>
        <taxon>Darwinuloidea</taxon>
        <taxon>Darwinulidae</taxon>
        <taxon>Darwinula</taxon>
    </lineage>
</organism>
<dbReference type="GO" id="GO:0016263">
    <property type="term" value="F:glycoprotein-N-acetylgalactosamine 3-beta-galactosyltransferase activity"/>
    <property type="evidence" value="ECO:0007669"/>
    <property type="project" value="UniProtKB-EC"/>
</dbReference>
<evidence type="ECO:0000256" key="10">
    <source>
        <dbReference type="ARBA" id="ARBA00022723"/>
    </source>
</evidence>
<evidence type="ECO:0000256" key="3">
    <source>
        <dbReference type="ARBA" id="ARBA00004922"/>
    </source>
</evidence>
<keyword evidence="14" id="KW-0472">Membrane</keyword>
<keyword evidence="7" id="KW-0328">Glycosyltransferase</keyword>
<keyword evidence="15" id="KW-1015">Disulfide bond</keyword>
<dbReference type="GO" id="GO:0016020">
    <property type="term" value="C:membrane"/>
    <property type="evidence" value="ECO:0007669"/>
    <property type="project" value="UniProtKB-SubCell"/>
</dbReference>
<dbReference type="PANTHER" id="PTHR23033">
    <property type="entry name" value="BETA1,3-GALACTOSYLTRANSFERASE"/>
    <property type="match status" value="1"/>
</dbReference>
<dbReference type="Proteomes" id="UP000677054">
    <property type="component" value="Unassembled WGS sequence"/>
</dbReference>
<comment type="cofactor">
    <cofactor evidence="1">
        <name>Mn(2+)</name>
        <dbReference type="ChEBI" id="CHEBI:29035"/>
    </cofactor>
</comment>
<keyword evidence="8" id="KW-0808">Transferase</keyword>
<evidence type="ECO:0000256" key="8">
    <source>
        <dbReference type="ARBA" id="ARBA00022679"/>
    </source>
</evidence>
<keyword evidence="16" id="KW-0325">Glycoprotein</keyword>
<proteinExistence type="inferred from homology"/>
<evidence type="ECO:0000256" key="22">
    <source>
        <dbReference type="ARBA" id="ARBA00059245"/>
    </source>
</evidence>
<keyword evidence="13" id="KW-1133">Transmembrane helix</keyword>
<feature type="domain" description="Fringe-like glycosyltransferase" evidence="23">
    <location>
        <begin position="9"/>
        <end position="143"/>
    </location>
</feature>
<name>A0A7R9ABL8_9CRUS</name>
<evidence type="ECO:0000256" key="1">
    <source>
        <dbReference type="ARBA" id="ARBA00001936"/>
    </source>
</evidence>
<dbReference type="OrthoDB" id="414175at2759"/>
<dbReference type="PANTHER" id="PTHR23033:SF14">
    <property type="entry name" value="GLYCOPROTEIN-N-ACETYLGALACTOSAMINE 3-BETA-GALACTOSYLTRANSFERASE 1-RELATED"/>
    <property type="match status" value="1"/>
</dbReference>
<evidence type="ECO:0000313" key="24">
    <source>
        <dbReference type="EMBL" id="CAD7251177.1"/>
    </source>
</evidence>
<evidence type="ECO:0000256" key="7">
    <source>
        <dbReference type="ARBA" id="ARBA00022676"/>
    </source>
</evidence>
<keyword evidence="10" id="KW-0479">Metal-binding</keyword>
<dbReference type="EC" id="2.4.1.122" evidence="6"/>
<comment type="function">
    <text evidence="22">Glycosyltransferase that generates the core 1 O-glycan Gal-beta1-3GalNAc-alpha1-Ser/Thr (T antigen), which is a precursor for many extended O-glycans in glycoproteins.</text>
</comment>
<evidence type="ECO:0000256" key="21">
    <source>
        <dbReference type="ARBA" id="ARBA00043065"/>
    </source>
</evidence>